<organism evidence="1 2">
    <name type="scientific">Oceanobacillus kapialis</name>
    <dbReference type="NCBI Taxonomy" id="481353"/>
    <lineage>
        <taxon>Bacteria</taxon>
        <taxon>Bacillati</taxon>
        <taxon>Bacillota</taxon>
        <taxon>Bacilli</taxon>
        <taxon>Bacillales</taxon>
        <taxon>Bacillaceae</taxon>
        <taxon>Oceanobacillus</taxon>
    </lineage>
</organism>
<sequence length="70" mass="7708">MDETILTELKEIKGLLQAIESNQEQNDNSIIQMLSNIEARLYSIKNNICWIKNGGKYLGDAKGPTGVAGL</sequence>
<dbReference type="EMBL" id="JBHUMX010000019">
    <property type="protein sequence ID" value="MFD2628777.1"/>
    <property type="molecule type" value="Genomic_DNA"/>
</dbReference>
<keyword evidence="2" id="KW-1185">Reference proteome</keyword>
<gene>
    <name evidence="1" type="ORF">ACFSUN_08250</name>
</gene>
<comment type="caution">
    <text evidence="1">The sequence shown here is derived from an EMBL/GenBank/DDBJ whole genome shotgun (WGS) entry which is preliminary data.</text>
</comment>
<accession>A0ABW5PZF1</accession>
<protein>
    <submittedName>
        <fullName evidence="1">Uncharacterized protein</fullName>
    </submittedName>
</protein>
<name>A0ABW5PZF1_9BACI</name>
<dbReference type="Proteomes" id="UP001597451">
    <property type="component" value="Unassembled WGS sequence"/>
</dbReference>
<evidence type="ECO:0000313" key="2">
    <source>
        <dbReference type="Proteomes" id="UP001597451"/>
    </source>
</evidence>
<reference evidence="2" key="1">
    <citation type="journal article" date="2019" name="Int. J. Syst. Evol. Microbiol.">
        <title>The Global Catalogue of Microorganisms (GCM) 10K type strain sequencing project: providing services to taxonomists for standard genome sequencing and annotation.</title>
        <authorList>
            <consortium name="The Broad Institute Genomics Platform"/>
            <consortium name="The Broad Institute Genome Sequencing Center for Infectious Disease"/>
            <person name="Wu L."/>
            <person name="Ma J."/>
        </authorList>
    </citation>
    <scope>NUCLEOTIDE SEQUENCE [LARGE SCALE GENOMIC DNA]</scope>
    <source>
        <strain evidence="2">TISTR 1858</strain>
    </source>
</reference>
<evidence type="ECO:0000313" key="1">
    <source>
        <dbReference type="EMBL" id="MFD2628777.1"/>
    </source>
</evidence>
<proteinExistence type="predicted"/>
<dbReference type="RefSeq" id="WP_379561521.1">
    <property type="nucleotide sequence ID" value="NZ_JBHUMX010000019.1"/>
</dbReference>